<sequence>MLNCNGDDVDTKGEREDIIATDNWIRFLVKDGQLIKGHMFENTELSLKPNKWRAEVGLGAEIIDNTELPIL</sequence>
<evidence type="ECO:0000313" key="2">
    <source>
        <dbReference type="Proteomes" id="UP000887159"/>
    </source>
</evidence>
<name>A0A8X6SZ37_TRICX</name>
<evidence type="ECO:0000313" key="1">
    <source>
        <dbReference type="EMBL" id="GFY20025.1"/>
    </source>
</evidence>
<dbReference type="EMBL" id="BMAU01021354">
    <property type="protein sequence ID" value="GFY20025.1"/>
    <property type="molecule type" value="Genomic_DNA"/>
</dbReference>
<proteinExistence type="predicted"/>
<organism evidence="1 2">
    <name type="scientific">Trichonephila clavipes</name>
    <name type="common">Golden silk orbweaver</name>
    <name type="synonym">Nephila clavipes</name>
    <dbReference type="NCBI Taxonomy" id="2585209"/>
    <lineage>
        <taxon>Eukaryota</taxon>
        <taxon>Metazoa</taxon>
        <taxon>Ecdysozoa</taxon>
        <taxon>Arthropoda</taxon>
        <taxon>Chelicerata</taxon>
        <taxon>Arachnida</taxon>
        <taxon>Araneae</taxon>
        <taxon>Araneomorphae</taxon>
        <taxon>Entelegynae</taxon>
        <taxon>Araneoidea</taxon>
        <taxon>Nephilidae</taxon>
        <taxon>Trichonephila</taxon>
    </lineage>
</organism>
<dbReference type="AlphaFoldDB" id="A0A8X6SZ37"/>
<dbReference type="Proteomes" id="UP000887159">
    <property type="component" value="Unassembled WGS sequence"/>
</dbReference>
<comment type="caution">
    <text evidence="1">The sequence shown here is derived from an EMBL/GenBank/DDBJ whole genome shotgun (WGS) entry which is preliminary data.</text>
</comment>
<reference evidence="1" key="1">
    <citation type="submission" date="2020-08" db="EMBL/GenBank/DDBJ databases">
        <title>Multicomponent nature underlies the extraordinary mechanical properties of spider dragline silk.</title>
        <authorList>
            <person name="Kono N."/>
            <person name="Nakamura H."/>
            <person name="Mori M."/>
            <person name="Yoshida Y."/>
            <person name="Ohtoshi R."/>
            <person name="Malay A.D."/>
            <person name="Moran D.A.P."/>
            <person name="Tomita M."/>
            <person name="Numata K."/>
            <person name="Arakawa K."/>
        </authorList>
    </citation>
    <scope>NUCLEOTIDE SEQUENCE</scope>
</reference>
<accession>A0A8X6SZ37</accession>
<protein>
    <submittedName>
        <fullName evidence="1">Uncharacterized protein</fullName>
    </submittedName>
</protein>
<keyword evidence="2" id="KW-1185">Reference proteome</keyword>
<gene>
    <name evidence="1" type="ORF">TNCV_2147181</name>
</gene>